<dbReference type="Proteomes" id="UP001383192">
    <property type="component" value="Unassembled WGS sequence"/>
</dbReference>
<gene>
    <name evidence="2" type="ORF">VNI00_014717</name>
</gene>
<dbReference type="InterPro" id="IPR032675">
    <property type="entry name" value="LRR_dom_sf"/>
</dbReference>
<dbReference type="Gene3D" id="3.80.10.10">
    <property type="entry name" value="Ribonuclease Inhibitor"/>
    <property type="match status" value="1"/>
</dbReference>
<evidence type="ECO:0000256" key="1">
    <source>
        <dbReference type="SAM" id="Coils"/>
    </source>
</evidence>
<organism evidence="2 3">
    <name type="scientific">Paramarasmius palmivorus</name>
    <dbReference type="NCBI Taxonomy" id="297713"/>
    <lineage>
        <taxon>Eukaryota</taxon>
        <taxon>Fungi</taxon>
        <taxon>Dikarya</taxon>
        <taxon>Basidiomycota</taxon>
        <taxon>Agaricomycotina</taxon>
        <taxon>Agaricomycetes</taxon>
        <taxon>Agaricomycetidae</taxon>
        <taxon>Agaricales</taxon>
        <taxon>Marasmiineae</taxon>
        <taxon>Marasmiaceae</taxon>
        <taxon>Paramarasmius</taxon>
    </lineage>
</organism>
<name>A0AAW0BQJ9_9AGAR</name>
<evidence type="ECO:0000313" key="2">
    <source>
        <dbReference type="EMBL" id="KAK7029007.1"/>
    </source>
</evidence>
<reference evidence="2 3" key="1">
    <citation type="submission" date="2024-01" db="EMBL/GenBank/DDBJ databases">
        <title>A draft genome for a cacao thread blight-causing isolate of Paramarasmius palmivorus.</title>
        <authorList>
            <person name="Baruah I.K."/>
            <person name="Bukari Y."/>
            <person name="Amoako-Attah I."/>
            <person name="Meinhardt L.W."/>
            <person name="Bailey B.A."/>
            <person name="Cohen S.P."/>
        </authorList>
    </citation>
    <scope>NUCLEOTIDE SEQUENCE [LARGE SCALE GENOMIC DNA]</scope>
    <source>
        <strain evidence="2 3">GH-12</strain>
    </source>
</reference>
<proteinExistence type="predicted"/>
<dbReference type="AlphaFoldDB" id="A0AAW0BQJ9"/>
<protein>
    <recommendedName>
        <fullName evidence="4">F-box domain-containing protein</fullName>
    </recommendedName>
</protein>
<dbReference type="EMBL" id="JAYKXP010000085">
    <property type="protein sequence ID" value="KAK7029007.1"/>
    <property type="molecule type" value="Genomic_DNA"/>
</dbReference>
<dbReference type="PANTHER" id="PTHR38926:SF5">
    <property type="entry name" value="F-BOX AND LEUCINE-RICH REPEAT PROTEIN 6"/>
    <property type="match status" value="1"/>
</dbReference>
<evidence type="ECO:0000313" key="3">
    <source>
        <dbReference type="Proteomes" id="UP001383192"/>
    </source>
</evidence>
<keyword evidence="3" id="KW-1185">Reference proteome</keyword>
<dbReference type="PANTHER" id="PTHR38926">
    <property type="entry name" value="F-BOX DOMAIN CONTAINING PROTEIN, EXPRESSED"/>
    <property type="match status" value="1"/>
</dbReference>
<sequence length="475" mass="53413">MSSSDRHIITQYLLDSEQELRDCQAEMNRLQAALLMLEGKQSRLKKNMEKYRYLLSPIRRLPTEILSAIFVLACDGNVLSPSHSSPAITLSRVCGQWRELSLSLPHLWASMIIRLEDWDESQGALESIVTMFIKRSGTAPLELMLDFAMMPPLDPFPALQPLVWESCRWRSLHLTVPLEIVTHEGLKPIKDRLPALKQLIVIGTGTQMYPSSLDLFKQCPKLESVSVVFTAGNIPLPSHQITTYTLSCIQNTDISTRLAQMSSLKELEFARVIAAGGHHISDTIESVLISQIHSDGDVESIFRYTTLPKLKTLRICSFKPGTQLWRTWNESIAKEFFHRSSCSITLLQLKWTPITDEQTSELLRVLPTLETLDIEECPNMNNRIITSRFLHSFANGDLVPNLQKASFAMNRASLDTGALTAALTCRWKPACEDLGVACLQDVDLRVRGDGAPISDLEMLRSFRDAGMHISISYTS</sequence>
<accession>A0AAW0BQJ9</accession>
<evidence type="ECO:0008006" key="4">
    <source>
        <dbReference type="Google" id="ProtNLM"/>
    </source>
</evidence>
<feature type="coiled-coil region" evidence="1">
    <location>
        <begin position="13"/>
        <end position="47"/>
    </location>
</feature>
<dbReference type="SUPFAM" id="SSF52047">
    <property type="entry name" value="RNI-like"/>
    <property type="match status" value="1"/>
</dbReference>
<comment type="caution">
    <text evidence="2">The sequence shown here is derived from an EMBL/GenBank/DDBJ whole genome shotgun (WGS) entry which is preliminary data.</text>
</comment>
<keyword evidence="1" id="KW-0175">Coiled coil</keyword>